<feature type="region of interest" description="Disordered" evidence="1">
    <location>
        <begin position="1"/>
        <end position="119"/>
    </location>
</feature>
<keyword evidence="3" id="KW-1185">Reference proteome</keyword>
<protein>
    <submittedName>
        <fullName evidence="2">Uncharacterized protein</fullName>
    </submittedName>
</protein>
<feature type="compositionally biased region" description="Basic residues" evidence="1">
    <location>
        <begin position="74"/>
        <end position="90"/>
    </location>
</feature>
<feature type="compositionally biased region" description="Basic residues" evidence="1">
    <location>
        <begin position="364"/>
        <end position="373"/>
    </location>
</feature>
<reference evidence="2 3" key="1">
    <citation type="journal article" date="2020" name="ISME J.">
        <title>Uncovering the hidden diversity of litter-decomposition mechanisms in mushroom-forming fungi.</title>
        <authorList>
            <person name="Floudas D."/>
            <person name="Bentzer J."/>
            <person name="Ahren D."/>
            <person name="Johansson T."/>
            <person name="Persson P."/>
            <person name="Tunlid A."/>
        </authorList>
    </citation>
    <scope>NUCLEOTIDE SEQUENCE [LARGE SCALE GENOMIC DNA]</scope>
    <source>
        <strain evidence="2 3">CBS 101986</strain>
    </source>
</reference>
<comment type="caution">
    <text evidence="2">The sequence shown here is derived from an EMBL/GenBank/DDBJ whole genome shotgun (WGS) entry which is preliminary data.</text>
</comment>
<dbReference type="Proteomes" id="UP000567179">
    <property type="component" value="Unassembled WGS sequence"/>
</dbReference>
<evidence type="ECO:0000313" key="3">
    <source>
        <dbReference type="Proteomes" id="UP000567179"/>
    </source>
</evidence>
<organism evidence="2 3">
    <name type="scientific">Psilocybe cf. subviscida</name>
    <dbReference type="NCBI Taxonomy" id="2480587"/>
    <lineage>
        <taxon>Eukaryota</taxon>
        <taxon>Fungi</taxon>
        <taxon>Dikarya</taxon>
        <taxon>Basidiomycota</taxon>
        <taxon>Agaricomycotina</taxon>
        <taxon>Agaricomycetes</taxon>
        <taxon>Agaricomycetidae</taxon>
        <taxon>Agaricales</taxon>
        <taxon>Agaricineae</taxon>
        <taxon>Strophariaceae</taxon>
        <taxon>Psilocybe</taxon>
    </lineage>
</organism>
<feature type="compositionally biased region" description="Polar residues" evidence="1">
    <location>
        <begin position="508"/>
        <end position="530"/>
    </location>
</feature>
<accession>A0A8H5BFD2</accession>
<dbReference type="AlphaFoldDB" id="A0A8H5BFD2"/>
<dbReference type="OrthoDB" id="3245731at2759"/>
<feature type="compositionally biased region" description="Low complexity" evidence="1">
    <location>
        <begin position="442"/>
        <end position="451"/>
    </location>
</feature>
<feature type="compositionally biased region" description="Basic and acidic residues" evidence="1">
    <location>
        <begin position="379"/>
        <end position="390"/>
    </location>
</feature>
<feature type="region of interest" description="Disordered" evidence="1">
    <location>
        <begin position="282"/>
        <end position="547"/>
    </location>
</feature>
<feature type="compositionally biased region" description="Low complexity" evidence="1">
    <location>
        <begin position="335"/>
        <end position="353"/>
    </location>
</feature>
<feature type="compositionally biased region" description="Acidic residues" evidence="1">
    <location>
        <begin position="310"/>
        <end position="320"/>
    </location>
</feature>
<proteinExistence type="predicted"/>
<dbReference type="EMBL" id="JAACJJ010000028">
    <property type="protein sequence ID" value="KAF5321157.1"/>
    <property type="molecule type" value="Genomic_DNA"/>
</dbReference>
<feature type="compositionally biased region" description="Polar residues" evidence="1">
    <location>
        <begin position="452"/>
        <end position="475"/>
    </location>
</feature>
<evidence type="ECO:0000313" key="2">
    <source>
        <dbReference type="EMBL" id="KAF5321157.1"/>
    </source>
</evidence>
<name>A0A8H5BFD2_9AGAR</name>
<sequence length="547" mass="58019">MVFGFFSRKAAPPPEPAEAGPSALNAPSPAADAGPVVSPEFRFPPVKQQHTPAPSIDSAAAFTNQEADAQPAPKPKKPRAKPGPKPKPKPVVKETSPLITEIPAGPADTPSPGPEDALVTDPSALYSLISSVPAQTLHFYTLAHLNPSPPSALPLGITAPGPIIPPTPEILTALTTFYSHLAPPPKLHCVRCHRGYFELENGDTACRVAHDDESAIVQRVGTNSQNSRALHETLWGCCGSTVDGDGDQGPPDGWCYEGAHTTDVKRARFRADSTMQDDMLTSCAQMRCGMPPRSSASRSTRKRNRRAMEAEEEEEEDDAESVVSSTRTHTRTHSRSISISSAKGKGKMGPPAAGEEKDEEAKARPVKRARARKASISASKKDSEETKEDAMDVDDDNNVSPPSPPKSPKCSRKTSTTSAPNDKPRKSSAPPSPKPKPKARSPAKPTSKSSTGTAPIQRSPLSASFVPASTDSSVIQVRPESPIRKPRGRVEVEIVSRSPPKGGVLSKASVSSLRAQASMSSLRGGSTRTTKPLREVVDTSVDGEGWS</sequence>
<gene>
    <name evidence="2" type="ORF">D9619_000730</name>
</gene>
<evidence type="ECO:0000256" key="1">
    <source>
        <dbReference type="SAM" id="MobiDB-lite"/>
    </source>
</evidence>